<feature type="compositionally biased region" description="Basic and acidic residues" evidence="9">
    <location>
        <begin position="1"/>
        <end position="10"/>
    </location>
</feature>
<evidence type="ECO:0000256" key="1">
    <source>
        <dbReference type="ARBA" id="ARBA00004141"/>
    </source>
</evidence>
<keyword evidence="5" id="KW-0571">Peptide transport</keyword>
<evidence type="ECO:0000256" key="6">
    <source>
        <dbReference type="ARBA" id="ARBA00022927"/>
    </source>
</evidence>
<evidence type="ECO:0000313" key="11">
    <source>
        <dbReference type="EMBL" id="BEI94890.1"/>
    </source>
</evidence>
<dbReference type="NCBIfam" id="TIGR00727">
    <property type="entry name" value="ISP4_OPT"/>
    <property type="match status" value="1"/>
</dbReference>
<gene>
    <name evidence="11" type="ORF">CcaverHIS019_0704710</name>
</gene>
<keyword evidence="3" id="KW-0813">Transport</keyword>
<dbReference type="RefSeq" id="XP_060460155.1">
    <property type="nucleotide sequence ID" value="XM_060603908.1"/>
</dbReference>
<feature type="transmembrane region" description="Helical" evidence="10">
    <location>
        <begin position="439"/>
        <end position="459"/>
    </location>
</feature>
<keyword evidence="6" id="KW-0653">Protein transport</keyword>
<proteinExistence type="inferred from homology"/>
<evidence type="ECO:0008006" key="13">
    <source>
        <dbReference type="Google" id="ProtNLM"/>
    </source>
</evidence>
<feature type="transmembrane region" description="Helical" evidence="10">
    <location>
        <begin position="783"/>
        <end position="803"/>
    </location>
</feature>
<feature type="compositionally biased region" description="Low complexity" evidence="9">
    <location>
        <begin position="194"/>
        <end position="208"/>
    </location>
</feature>
<dbReference type="GO" id="GO:0016020">
    <property type="term" value="C:membrane"/>
    <property type="evidence" value="ECO:0007669"/>
    <property type="project" value="UniProtKB-SubCell"/>
</dbReference>
<accession>A0AA48QZ29</accession>
<evidence type="ECO:0000313" key="12">
    <source>
        <dbReference type="Proteomes" id="UP001233271"/>
    </source>
</evidence>
<dbReference type="Proteomes" id="UP001233271">
    <property type="component" value="Chromosome 7b"/>
</dbReference>
<dbReference type="InterPro" id="IPR004648">
    <property type="entry name" value="Oligpept_transpt"/>
</dbReference>
<organism evidence="11 12">
    <name type="scientific">Cutaneotrichosporon cavernicola</name>
    <dbReference type="NCBI Taxonomy" id="279322"/>
    <lineage>
        <taxon>Eukaryota</taxon>
        <taxon>Fungi</taxon>
        <taxon>Dikarya</taxon>
        <taxon>Basidiomycota</taxon>
        <taxon>Agaricomycotina</taxon>
        <taxon>Tremellomycetes</taxon>
        <taxon>Trichosporonales</taxon>
        <taxon>Trichosporonaceae</taxon>
        <taxon>Cutaneotrichosporon</taxon>
    </lineage>
</organism>
<dbReference type="GO" id="GO:0015031">
    <property type="term" value="P:protein transport"/>
    <property type="evidence" value="ECO:0007669"/>
    <property type="project" value="UniProtKB-KW"/>
</dbReference>
<feature type="transmembrane region" description="Helical" evidence="10">
    <location>
        <begin position="619"/>
        <end position="637"/>
    </location>
</feature>
<feature type="transmembrane region" description="Helical" evidence="10">
    <location>
        <begin position="731"/>
        <end position="752"/>
    </location>
</feature>
<keyword evidence="12" id="KW-1185">Reference proteome</keyword>
<feature type="region of interest" description="Disordered" evidence="9">
    <location>
        <begin position="312"/>
        <end position="333"/>
    </location>
</feature>
<evidence type="ECO:0000256" key="7">
    <source>
        <dbReference type="ARBA" id="ARBA00022989"/>
    </source>
</evidence>
<keyword evidence="4 10" id="KW-0812">Transmembrane</keyword>
<dbReference type="Pfam" id="PF03169">
    <property type="entry name" value="OPT"/>
    <property type="match status" value="1"/>
</dbReference>
<evidence type="ECO:0000256" key="8">
    <source>
        <dbReference type="ARBA" id="ARBA00023136"/>
    </source>
</evidence>
<evidence type="ECO:0000256" key="4">
    <source>
        <dbReference type="ARBA" id="ARBA00022692"/>
    </source>
</evidence>
<sequence>MSHPDERPGEDGPIDFTRPRTPSTPASDYASPSYDHGLPLDAAAPSEPQDGLGYGHAPHAMLPEEEGRSVPQISLAEASPRPPPLALANARSVSFQSDGPEPMNHPLVDPPLHSPVTLDAPSPATHEGSSTSILLPQNPPDSGGGWRVPAAMLRPDTADVDDDTDYPTREFDAEELSDSGKSSEAEDDVFAFNRPTTARAATGPPATTSRKRKRLVTTPGTAPYAGIDMAGHMQDIDYDPTHPPIFSGRFNLNNEPFNRFRQWKDEQNASTSGTTAVSPRPATQMTAMSAVSSAPPPTGDTEAVVQTATRGRRLRRATSDSVSVISTESEGIESLRDTRRHSMPMTELSGDMTVPDGKTTWGDGIGGAYKGTSDSDGVTGMEDWEEDSPYAEVRASVSNIDDPDMPALTLRSFLLGMVLCMTCSAGNTFLSFRNPSPQFPILIVQIIAYPIGKFLAWSLPLHEYHAPHWLGGFRFSLNPCPFNVKEHTIIVMMATVAILPAYGLYSITSLDLFYKTPLGIGFNFTYILATQVTGLTIAGIARRFVVWPASMLWPGVLVSTTILNTLHADSDIGTGGMSRQRFFMIMSILAFFYYFLPGYLFSALSYFSYATWIAPRNHVVNQLMGVRTGMGMGILCFDWAQISWVGSPLAAPWWAQVNIGIGFLIFYWLITPLMYYTNVWYTRFLPISAVQPADRFQNVYDVEKVLGTDNKLNLTAYAAYSPVYLTASFTMTYMLAFALTTSLIVYTALVHGPRLWRILWRMSTEPDDIHMKLMKKYREVPDWWYGTIFLACVAMGVVSVKVFNTGLPVWGYFVAVAMAWTYIVPVAIIFAMSNLEPTFNLIAELIPGYAFPGQPIPGMVFKTFAVQTLAESLYFTRDMKLGHYMKVPPRSMFICQMVACSLSCLVQVGVKEWMFRTIPDLCQPGQRAQLICQNAYTSFTASIIWGLIGPARLFSKGGIYNPQLWMMLVGAVVPIPFWLYCRRYPQSIVRHINPSIVFAVCLSIPPASGINIASFLAVGFVFQFWMRRYYFAWWARYNYVLSASLDVGTIAGLLVIFLCLRLPKADLVWWGNTVYQRTLDWMGEARDNLPEGKLSFGPDTWKL</sequence>
<evidence type="ECO:0000256" key="2">
    <source>
        <dbReference type="ARBA" id="ARBA00008807"/>
    </source>
</evidence>
<feature type="transmembrane region" description="Helical" evidence="10">
    <location>
        <begin position="413"/>
        <end position="432"/>
    </location>
</feature>
<feature type="transmembrane region" description="Helical" evidence="10">
    <location>
        <begin position="809"/>
        <end position="832"/>
    </location>
</feature>
<feature type="transmembrane region" description="Helical" evidence="10">
    <location>
        <begin position="963"/>
        <end position="980"/>
    </location>
</feature>
<dbReference type="GO" id="GO:0035673">
    <property type="term" value="F:oligopeptide transmembrane transporter activity"/>
    <property type="evidence" value="ECO:0007669"/>
    <property type="project" value="InterPro"/>
</dbReference>
<reference evidence="11" key="1">
    <citation type="journal article" date="2023" name="BMC Genomics">
        <title>Chromosome-level genome assemblies of Cutaneotrichosporon spp. (Trichosporonales, Basidiomycota) reveal imbalanced evolution between nucleotide sequences and chromosome synteny.</title>
        <authorList>
            <person name="Kobayashi Y."/>
            <person name="Kayamori A."/>
            <person name="Aoki K."/>
            <person name="Shiwa Y."/>
            <person name="Matsutani M."/>
            <person name="Fujita N."/>
            <person name="Sugita T."/>
            <person name="Iwasaki W."/>
            <person name="Tanaka N."/>
            <person name="Takashima M."/>
        </authorList>
    </citation>
    <scope>NUCLEOTIDE SEQUENCE</scope>
    <source>
        <strain evidence="11">HIS019</strain>
    </source>
</reference>
<dbReference type="PANTHER" id="PTHR22601">
    <property type="entry name" value="ISP4 LIKE PROTEIN"/>
    <property type="match status" value="1"/>
</dbReference>
<dbReference type="NCBIfam" id="TIGR00728">
    <property type="entry name" value="OPT_sfam"/>
    <property type="match status" value="1"/>
</dbReference>
<dbReference type="InterPro" id="IPR004813">
    <property type="entry name" value="OPT"/>
</dbReference>
<feature type="transmembrane region" description="Helical" evidence="10">
    <location>
        <begin position="1037"/>
        <end position="1060"/>
    </location>
</feature>
<evidence type="ECO:0000256" key="5">
    <source>
        <dbReference type="ARBA" id="ARBA00022856"/>
    </source>
</evidence>
<dbReference type="GeneID" id="85498760"/>
<protein>
    <recommendedName>
        <fullName evidence="13">OPT-domain-containing protein</fullName>
    </recommendedName>
</protein>
<comment type="subcellular location">
    <subcellularLocation>
        <location evidence="1">Membrane</location>
        <topology evidence="1">Multi-pass membrane protein</topology>
    </subcellularLocation>
</comment>
<keyword evidence="7 10" id="KW-1133">Transmembrane helix</keyword>
<feature type="region of interest" description="Disordered" evidence="9">
    <location>
        <begin position="1"/>
        <end position="215"/>
    </location>
</feature>
<comment type="similarity">
    <text evidence="2">Belongs to the oligopeptide OPT transporter family.</text>
</comment>
<keyword evidence="8 10" id="KW-0472">Membrane</keyword>
<dbReference type="AlphaFoldDB" id="A0AA48QZ29"/>
<evidence type="ECO:0000256" key="3">
    <source>
        <dbReference type="ARBA" id="ARBA00022448"/>
    </source>
</evidence>
<feature type="compositionally biased region" description="Polar residues" evidence="9">
    <location>
        <begin position="319"/>
        <end position="329"/>
    </location>
</feature>
<feature type="transmembrane region" description="Helical" evidence="10">
    <location>
        <begin position="526"/>
        <end position="545"/>
    </location>
</feature>
<feature type="transmembrane region" description="Helical" evidence="10">
    <location>
        <begin position="649"/>
        <end position="670"/>
    </location>
</feature>
<feature type="transmembrane region" description="Helical" evidence="10">
    <location>
        <begin position="582"/>
        <end position="607"/>
    </location>
</feature>
<feature type="transmembrane region" description="Helical" evidence="10">
    <location>
        <begin position="489"/>
        <end position="514"/>
    </location>
</feature>
<dbReference type="EMBL" id="AP028219">
    <property type="protein sequence ID" value="BEI94890.1"/>
    <property type="molecule type" value="Genomic_DNA"/>
</dbReference>
<feature type="transmembrane region" description="Helical" evidence="10">
    <location>
        <begin position="551"/>
        <end position="570"/>
    </location>
</feature>
<evidence type="ECO:0000256" key="9">
    <source>
        <dbReference type="SAM" id="MobiDB-lite"/>
    </source>
</evidence>
<name>A0AA48QZ29_9TREE</name>
<evidence type="ECO:0000256" key="10">
    <source>
        <dbReference type="SAM" id="Phobius"/>
    </source>
</evidence>
<dbReference type="KEGG" id="ccac:CcaHIS019_0704710"/>
<feature type="transmembrane region" description="Helical" evidence="10">
    <location>
        <begin position="992"/>
        <end position="1025"/>
    </location>
</feature>